<feature type="compositionally biased region" description="Low complexity" evidence="5">
    <location>
        <begin position="230"/>
        <end position="242"/>
    </location>
</feature>
<accession>A0ABR3IT60</accession>
<dbReference type="InterPro" id="IPR036390">
    <property type="entry name" value="WH_DNA-bd_sf"/>
</dbReference>
<dbReference type="PANTHER" id="PTHR13179">
    <property type="entry name" value="DEP DOMAIN CONTAINING PROTEIN 5"/>
    <property type="match status" value="1"/>
</dbReference>
<proteinExistence type="inferred from homology"/>
<dbReference type="Proteomes" id="UP001556367">
    <property type="component" value="Unassembled WGS sequence"/>
</dbReference>
<dbReference type="InterPro" id="IPR027244">
    <property type="entry name" value="IML1"/>
</dbReference>
<dbReference type="SUPFAM" id="SSF46785">
    <property type="entry name" value="Winged helix' DNA-binding domain"/>
    <property type="match status" value="1"/>
</dbReference>
<evidence type="ECO:0000313" key="8">
    <source>
        <dbReference type="Proteomes" id="UP001556367"/>
    </source>
</evidence>
<feature type="region of interest" description="Disordered" evidence="5">
    <location>
        <begin position="1"/>
        <end position="105"/>
    </location>
</feature>
<evidence type="ECO:0000256" key="4">
    <source>
        <dbReference type="ARBA" id="ARBA00021881"/>
    </source>
</evidence>
<dbReference type="InterPro" id="IPR036388">
    <property type="entry name" value="WH-like_DNA-bd_sf"/>
</dbReference>
<feature type="region of interest" description="Disordered" evidence="5">
    <location>
        <begin position="134"/>
        <end position="177"/>
    </location>
</feature>
<sequence>MPSSSYRQSTDKRSTEKRSLASHRGQFPGVNIPPIEESPRRIMMELPPEGPNDHGLSVTTSTYVASSPSQSSLRSLITSRTQSTTGTETPGQRSRDSSTVRSSLTSKLTPSWLFSPFRNRPLEPTVSISSVRLEKSPSVNQSNPLPQAALPIRPNGSSKSTSSAQPPIPVSIRNTPTTRSFAARTLEEDSVLSYRTVHARRSPMNTPPRDDNGFPKRRGSTMSHLNTPLSSSSGNRSNPSRPQLLVPLAQASLARRWQHMFPEVIYKHKIKWKSLVTPGCLPLSVEYLPPAFELEKLYDMFSYDFVVDLREMHPFLVKVPETTSGGDEQRRAWALAVIRGMAAVRLVQGFQFILRPPMGIGLSTKPIRRSSTLIMEEDMTPIPLGAAEILHSLTHPIYLSMSNEIHRIAYTGETIQVNRYVRRMPSIPEFNYKCLIWPKLGEGYTEHETMFSCKGLENYGWNRLDMLVAGYEHQIDESLRYWRTRFIVIPTAEPPSLNIGPSGEALSDEETRILGIEKLAEIFSKLRWPSPDEKKNGPPPPVRFLPTTLGPAMSVLDEALMAQLDDIHAAGPLRKKMKSEREVGDMPLPSIVKAMREDEGVPIKNYQWHGTRYPDSFTGSDFVSWLVREFRDVSSRTQGEEIGGRLMDQGLLEHCRGHHGFLDGHYFYRLKGEFAVPSTPRGWFKSKPTTENSGYYPSSGPKRTNLKTHKKRLILSQTITMNIDPHKRSDQAEAVILHHDIIHNPATVFHFELQWIGTTARCIEDQLRQWSRVIEKYGLKLVEAYVTQISDIRERNAFQSCFPIKLAIPPPIVTHLAQRVPEHTQTAHYFEYAILRRFGFILDIEASDLYPDTVDVVYSYRRSPYKYSQFVHRSGVAFIQVLGGSQGFLFLTNRLMGPGRMGTTMKSKEHRPAAAAEEIRIKLHNFCCDPVALNGFYDEEIALINMANTTAPEEPPPLHI</sequence>
<dbReference type="PANTHER" id="PTHR13179:SF8">
    <property type="entry name" value="GATOR COMPLEX PROTEIN DEPDC5"/>
    <property type="match status" value="1"/>
</dbReference>
<comment type="similarity">
    <text evidence="2">Belongs to the IML1 family.</text>
</comment>
<feature type="region of interest" description="Disordered" evidence="5">
    <location>
        <begin position="193"/>
        <end position="242"/>
    </location>
</feature>
<evidence type="ECO:0000313" key="7">
    <source>
        <dbReference type="EMBL" id="KAL0946406.1"/>
    </source>
</evidence>
<keyword evidence="8" id="KW-1185">Reference proteome</keyword>
<dbReference type="PROSITE" id="PS50186">
    <property type="entry name" value="DEP"/>
    <property type="match status" value="1"/>
</dbReference>
<dbReference type="CDD" id="cd04449">
    <property type="entry name" value="DEP_DEPDC5-like"/>
    <property type="match status" value="1"/>
</dbReference>
<evidence type="ECO:0000256" key="1">
    <source>
        <dbReference type="ARBA" id="ARBA00004148"/>
    </source>
</evidence>
<gene>
    <name evidence="7" type="ORF">HGRIS_012631</name>
</gene>
<comment type="caution">
    <text evidence="7">The sequence shown here is derived from an EMBL/GenBank/DDBJ whole genome shotgun (WGS) entry which is preliminary data.</text>
</comment>
<dbReference type="Pfam" id="PF00610">
    <property type="entry name" value="DEP"/>
    <property type="match status" value="1"/>
</dbReference>
<comment type="subcellular location">
    <subcellularLocation>
        <location evidence="1">Vacuole membrane</location>
        <topology evidence="1">Peripheral membrane protein</topology>
    </subcellularLocation>
</comment>
<evidence type="ECO:0000256" key="5">
    <source>
        <dbReference type="SAM" id="MobiDB-lite"/>
    </source>
</evidence>
<protein>
    <recommendedName>
        <fullName evidence="3">Vacuolar membrane-associated protein IML1</fullName>
    </recommendedName>
    <alternativeName>
        <fullName evidence="4">Vacuolar membrane-associated protein iml1</fullName>
    </alternativeName>
</protein>
<feature type="domain" description="DEP" evidence="6">
    <location>
        <begin position="597"/>
        <end position="672"/>
    </location>
</feature>
<reference evidence="8" key="1">
    <citation type="submission" date="2024-06" db="EMBL/GenBank/DDBJ databases">
        <title>Multi-omics analyses provide insights into the biosynthesis of the anticancer antibiotic pleurotin in Hohenbuehelia grisea.</title>
        <authorList>
            <person name="Weaver J.A."/>
            <person name="Alberti F."/>
        </authorList>
    </citation>
    <scope>NUCLEOTIDE SEQUENCE [LARGE SCALE GENOMIC DNA]</scope>
    <source>
        <strain evidence="8">T-177</strain>
    </source>
</reference>
<evidence type="ECO:0000259" key="6">
    <source>
        <dbReference type="PROSITE" id="PS50186"/>
    </source>
</evidence>
<organism evidence="7 8">
    <name type="scientific">Hohenbuehelia grisea</name>
    <dbReference type="NCBI Taxonomy" id="104357"/>
    <lineage>
        <taxon>Eukaryota</taxon>
        <taxon>Fungi</taxon>
        <taxon>Dikarya</taxon>
        <taxon>Basidiomycota</taxon>
        <taxon>Agaricomycotina</taxon>
        <taxon>Agaricomycetes</taxon>
        <taxon>Agaricomycetidae</taxon>
        <taxon>Agaricales</taxon>
        <taxon>Pleurotineae</taxon>
        <taxon>Pleurotaceae</taxon>
        <taxon>Hohenbuehelia</taxon>
    </lineage>
</organism>
<evidence type="ECO:0000256" key="2">
    <source>
        <dbReference type="ARBA" id="ARBA00005643"/>
    </source>
</evidence>
<feature type="compositionally biased region" description="Polar residues" evidence="5">
    <location>
        <begin position="220"/>
        <end position="229"/>
    </location>
</feature>
<name>A0ABR3IT60_9AGAR</name>
<feature type="compositionally biased region" description="Low complexity" evidence="5">
    <location>
        <begin position="66"/>
        <end position="92"/>
    </location>
</feature>
<dbReference type="EMBL" id="JASNQZ010000015">
    <property type="protein sequence ID" value="KAL0946406.1"/>
    <property type="molecule type" value="Genomic_DNA"/>
</dbReference>
<dbReference type="SMART" id="SM00049">
    <property type="entry name" value="DEP"/>
    <property type="match status" value="1"/>
</dbReference>
<feature type="compositionally biased region" description="Polar residues" evidence="5">
    <location>
        <begin position="155"/>
        <end position="165"/>
    </location>
</feature>
<evidence type="ECO:0000256" key="3">
    <source>
        <dbReference type="ARBA" id="ARBA00018529"/>
    </source>
</evidence>
<feature type="compositionally biased region" description="Basic and acidic residues" evidence="5">
    <location>
        <begin position="9"/>
        <end position="19"/>
    </location>
</feature>
<dbReference type="InterPro" id="IPR000591">
    <property type="entry name" value="DEP_dom"/>
</dbReference>
<dbReference type="Gene3D" id="1.10.10.10">
    <property type="entry name" value="Winged helix-like DNA-binding domain superfamily/Winged helix DNA-binding domain"/>
    <property type="match status" value="1"/>
</dbReference>